<dbReference type="PANTHER" id="PTHR46344:SF27">
    <property type="entry name" value="KELCH REPEAT SUPERFAMILY PROTEIN"/>
    <property type="match status" value="1"/>
</dbReference>
<keyword evidence="2" id="KW-0677">Repeat</keyword>
<dbReference type="Proteomes" id="UP001642483">
    <property type="component" value="Unassembled WGS sequence"/>
</dbReference>
<gene>
    <name evidence="3" type="ORF">CVLEPA_LOCUS31130</name>
</gene>
<dbReference type="PANTHER" id="PTHR46344">
    <property type="entry name" value="OS02G0202900 PROTEIN"/>
    <property type="match status" value="1"/>
</dbReference>
<evidence type="ECO:0000256" key="2">
    <source>
        <dbReference type="ARBA" id="ARBA00022737"/>
    </source>
</evidence>
<dbReference type="Gene3D" id="2.120.10.80">
    <property type="entry name" value="Kelch-type beta propeller"/>
    <property type="match status" value="1"/>
</dbReference>
<keyword evidence="1" id="KW-0880">Kelch repeat</keyword>
<protein>
    <submittedName>
        <fullName evidence="3">Uncharacterized protein</fullName>
    </submittedName>
</protein>
<dbReference type="SMART" id="SM00612">
    <property type="entry name" value="Kelch"/>
    <property type="match status" value="2"/>
</dbReference>
<evidence type="ECO:0000313" key="4">
    <source>
        <dbReference type="Proteomes" id="UP001642483"/>
    </source>
</evidence>
<dbReference type="SUPFAM" id="SSF117281">
    <property type="entry name" value="Kelch motif"/>
    <property type="match status" value="1"/>
</dbReference>
<name>A0ABP0H0V5_CLALP</name>
<keyword evidence="4" id="KW-1185">Reference proteome</keyword>
<proteinExistence type="predicted"/>
<reference evidence="3 4" key="1">
    <citation type="submission" date="2024-02" db="EMBL/GenBank/DDBJ databases">
        <authorList>
            <person name="Daric V."/>
            <person name="Darras S."/>
        </authorList>
    </citation>
    <scope>NUCLEOTIDE SEQUENCE [LARGE SCALE GENOMIC DNA]</scope>
</reference>
<dbReference type="InterPro" id="IPR006652">
    <property type="entry name" value="Kelch_1"/>
</dbReference>
<evidence type="ECO:0000256" key="1">
    <source>
        <dbReference type="ARBA" id="ARBA00022441"/>
    </source>
</evidence>
<sequence length="107" mass="12203">MRLEDERTASLEQTQQNVMIQEMESGHDGSKNLSSVEKYNLDTKTWLDVPSMNEKRFGGSACVVDGFIWVFGGKDAKTVEFYDPATNKWQVSTNMGRQRQYLCVLSI</sequence>
<evidence type="ECO:0000313" key="3">
    <source>
        <dbReference type="EMBL" id="CAK8697625.1"/>
    </source>
</evidence>
<dbReference type="Pfam" id="PF01344">
    <property type="entry name" value="Kelch_1"/>
    <property type="match status" value="2"/>
</dbReference>
<dbReference type="EMBL" id="CAWYQH010000164">
    <property type="protein sequence ID" value="CAK8697625.1"/>
    <property type="molecule type" value="Genomic_DNA"/>
</dbReference>
<accession>A0ABP0H0V5</accession>
<dbReference type="InterPro" id="IPR015915">
    <property type="entry name" value="Kelch-typ_b-propeller"/>
</dbReference>
<organism evidence="3 4">
    <name type="scientific">Clavelina lepadiformis</name>
    <name type="common">Light-bulb sea squirt</name>
    <name type="synonym">Ascidia lepadiformis</name>
    <dbReference type="NCBI Taxonomy" id="159417"/>
    <lineage>
        <taxon>Eukaryota</taxon>
        <taxon>Metazoa</taxon>
        <taxon>Chordata</taxon>
        <taxon>Tunicata</taxon>
        <taxon>Ascidiacea</taxon>
        <taxon>Aplousobranchia</taxon>
        <taxon>Clavelinidae</taxon>
        <taxon>Clavelina</taxon>
    </lineage>
</organism>
<comment type="caution">
    <text evidence="3">The sequence shown here is derived from an EMBL/GenBank/DDBJ whole genome shotgun (WGS) entry which is preliminary data.</text>
</comment>